<organism evidence="4 5">
    <name type="scientific">Brumicola blandensis</name>
    <dbReference type="NCBI Taxonomy" id="3075611"/>
    <lineage>
        <taxon>Bacteria</taxon>
        <taxon>Pseudomonadati</taxon>
        <taxon>Pseudomonadota</taxon>
        <taxon>Gammaproteobacteria</taxon>
        <taxon>Alteromonadales</taxon>
        <taxon>Alteromonadaceae</taxon>
        <taxon>Brumicola</taxon>
    </lineage>
</organism>
<dbReference type="GO" id="GO:0048039">
    <property type="term" value="F:ubiquinone binding"/>
    <property type="evidence" value="ECO:0007669"/>
    <property type="project" value="InterPro"/>
</dbReference>
<sequence length="143" mass="15887">MPSIQRNALVAYSANQMYELVNDVESYDQFLPGCEKSSVLEESDSHMLATMVLSKAGVRQTLTTKNTLVKGASIEMDLSDGPFKSLSGGWRFTPLSDEACKIELNLDFVFTNKLVELAFGKIFNSLANNMVNAFSQRAKEVYK</sequence>
<evidence type="ECO:0000313" key="5">
    <source>
        <dbReference type="Proteomes" id="UP001249020"/>
    </source>
</evidence>
<comment type="similarity">
    <text evidence="1">Belongs to the ribosome association toxin RatA family.</text>
</comment>
<protein>
    <submittedName>
        <fullName evidence="4">SRPBCC family protein</fullName>
    </submittedName>
</protein>
<evidence type="ECO:0000256" key="2">
    <source>
        <dbReference type="ARBA" id="ARBA00022649"/>
    </source>
</evidence>
<dbReference type="SUPFAM" id="SSF55961">
    <property type="entry name" value="Bet v1-like"/>
    <property type="match status" value="1"/>
</dbReference>
<accession>A0AAW8QW72</accession>
<dbReference type="CDD" id="cd07813">
    <property type="entry name" value="COQ10p_like"/>
    <property type="match status" value="1"/>
</dbReference>
<evidence type="ECO:0000256" key="1">
    <source>
        <dbReference type="ARBA" id="ARBA00008918"/>
    </source>
</evidence>
<dbReference type="AlphaFoldDB" id="A0AAW8QW72"/>
<proteinExistence type="inferred from homology"/>
<dbReference type="GO" id="GO:0045333">
    <property type="term" value="P:cellular respiration"/>
    <property type="evidence" value="ECO:0007669"/>
    <property type="project" value="InterPro"/>
</dbReference>
<dbReference type="Gene3D" id="3.30.530.20">
    <property type="match status" value="1"/>
</dbReference>
<dbReference type="InterPro" id="IPR005031">
    <property type="entry name" value="COQ10_START"/>
</dbReference>
<evidence type="ECO:0000313" key="4">
    <source>
        <dbReference type="EMBL" id="MDT0581266.1"/>
    </source>
</evidence>
<gene>
    <name evidence="4" type="ORF">RM544_01835</name>
</gene>
<dbReference type="InterPro" id="IPR044996">
    <property type="entry name" value="COQ10-like"/>
</dbReference>
<dbReference type="InterPro" id="IPR023393">
    <property type="entry name" value="START-like_dom_sf"/>
</dbReference>
<dbReference type="EMBL" id="JAVRIE010000001">
    <property type="protein sequence ID" value="MDT0581266.1"/>
    <property type="molecule type" value="Genomic_DNA"/>
</dbReference>
<reference evidence="4 5" key="1">
    <citation type="submission" date="2023-09" db="EMBL/GenBank/DDBJ databases">
        <authorList>
            <person name="Rey-Velasco X."/>
        </authorList>
    </citation>
    <scope>NUCLEOTIDE SEQUENCE [LARGE SCALE GENOMIC DNA]</scope>
    <source>
        <strain evidence="4 5">W409</strain>
    </source>
</reference>
<keyword evidence="2" id="KW-1277">Toxin-antitoxin system</keyword>
<dbReference type="Pfam" id="PF03364">
    <property type="entry name" value="Polyketide_cyc"/>
    <property type="match status" value="1"/>
</dbReference>
<evidence type="ECO:0000259" key="3">
    <source>
        <dbReference type="Pfam" id="PF03364"/>
    </source>
</evidence>
<dbReference type="RefSeq" id="WP_311360077.1">
    <property type="nucleotide sequence ID" value="NZ_JAVRIE010000001.1"/>
</dbReference>
<dbReference type="Proteomes" id="UP001249020">
    <property type="component" value="Unassembled WGS sequence"/>
</dbReference>
<name>A0AAW8QW72_9ALTE</name>
<dbReference type="PANTHER" id="PTHR12901">
    <property type="entry name" value="SPERM PROTEIN HOMOLOG"/>
    <property type="match status" value="1"/>
</dbReference>
<dbReference type="PANTHER" id="PTHR12901:SF10">
    <property type="entry name" value="COENZYME Q-BINDING PROTEIN COQ10, MITOCHONDRIAL"/>
    <property type="match status" value="1"/>
</dbReference>
<feature type="domain" description="Coenzyme Q-binding protein COQ10 START" evidence="3">
    <location>
        <begin position="10"/>
        <end position="134"/>
    </location>
</feature>
<keyword evidence="5" id="KW-1185">Reference proteome</keyword>
<comment type="caution">
    <text evidence="4">The sequence shown here is derived from an EMBL/GenBank/DDBJ whole genome shotgun (WGS) entry which is preliminary data.</text>
</comment>